<comment type="caution">
    <text evidence="4">The sequence shown here is derived from an EMBL/GenBank/DDBJ whole genome shotgun (WGS) entry which is preliminary data.</text>
</comment>
<evidence type="ECO:0000313" key="5">
    <source>
        <dbReference type="Proteomes" id="UP000179266"/>
    </source>
</evidence>
<keyword evidence="1" id="KW-0547">Nucleotide-binding</keyword>
<sequence>MESELFGHTNGAFTETSNDKIGLFEAADGGTIFLDEIGDMPCNLQARILRFLQNGEIKPLGSTRLKKVDVRIISATNIDLKHAIAQKTFQRDLFFRLYVLPLHLPPLRERKKDIDNNTKN</sequence>
<dbReference type="SUPFAM" id="SSF52540">
    <property type="entry name" value="P-loop containing nucleoside triphosphate hydrolases"/>
    <property type="match status" value="1"/>
</dbReference>
<dbReference type="InterPro" id="IPR002078">
    <property type="entry name" value="Sigma_54_int"/>
</dbReference>
<dbReference type="GO" id="GO:0006355">
    <property type="term" value="P:regulation of DNA-templated transcription"/>
    <property type="evidence" value="ECO:0007669"/>
    <property type="project" value="InterPro"/>
</dbReference>
<dbReference type="InterPro" id="IPR025943">
    <property type="entry name" value="Sigma_54_int_dom_ATP-bd_2"/>
</dbReference>
<dbReference type="AlphaFoldDB" id="A0A1F7RJQ3"/>
<evidence type="ECO:0000313" key="4">
    <source>
        <dbReference type="EMBL" id="OGL41825.1"/>
    </source>
</evidence>
<dbReference type="PROSITE" id="PS50045">
    <property type="entry name" value="SIGMA54_INTERACT_4"/>
    <property type="match status" value="1"/>
</dbReference>
<reference evidence="4 5" key="1">
    <citation type="journal article" date="2016" name="Nat. Commun.">
        <title>Thousands of microbial genomes shed light on interconnected biogeochemical processes in an aquifer system.</title>
        <authorList>
            <person name="Anantharaman K."/>
            <person name="Brown C.T."/>
            <person name="Hug L.A."/>
            <person name="Sharon I."/>
            <person name="Castelle C.J."/>
            <person name="Probst A.J."/>
            <person name="Thomas B.C."/>
            <person name="Singh A."/>
            <person name="Wilkins M.J."/>
            <person name="Karaoz U."/>
            <person name="Brodie E.L."/>
            <person name="Williams K.H."/>
            <person name="Hubbard S.S."/>
            <person name="Banfield J.F."/>
        </authorList>
    </citation>
    <scope>NUCLEOTIDE SEQUENCE [LARGE SCALE GENOMIC DNA]</scope>
</reference>
<dbReference type="PROSITE" id="PS00676">
    <property type="entry name" value="SIGMA54_INTERACT_2"/>
    <property type="match status" value="1"/>
</dbReference>
<evidence type="ECO:0000256" key="2">
    <source>
        <dbReference type="ARBA" id="ARBA00022840"/>
    </source>
</evidence>
<dbReference type="InterPro" id="IPR027417">
    <property type="entry name" value="P-loop_NTPase"/>
</dbReference>
<dbReference type="EMBL" id="MGDD01000339">
    <property type="protein sequence ID" value="OGL41825.1"/>
    <property type="molecule type" value="Genomic_DNA"/>
</dbReference>
<keyword evidence="2" id="KW-0067">ATP-binding</keyword>
<evidence type="ECO:0000259" key="3">
    <source>
        <dbReference type="PROSITE" id="PS50045"/>
    </source>
</evidence>
<name>A0A1F7RJQ3_9BACT</name>
<evidence type="ECO:0000256" key="1">
    <source>
        <dbReference type="ARBA" id="ARBA00022741"/>
    </source>
</evidence>
<dbReference type="Pfam" id="PF00158">
    <property type="entry name" value="Sigma54_activat"/>
    <property type="match status" value="1"/>
</dbReference>
<proteinExistence type="predicted"/>
<feature type="domain" description="Sigma-54 factor interaction" evidence="3">
    <location>
        <begin position="1"/>
        <end position="120"/>
    </location>
</feature>
<gene>
    <name evidence="4" type="ORF">A2161_18650</name>
</gene>
<dbReference type="GO" id="GO:0005524">
    <property type="term" value="F:ATP binding"/>
    <property type="evidence" value="ECO:0007669"/>
    <property type="project" value="UniProtKB-KW"/>
</dbReference>
<protein>
    <recommendedName>
        <fullName evidence="3">Sigma-54 factor interaction domain-containing protein</fullName>
    </recommendedName>
</protein>
<accession>A0A1F7RJQ3</accession>
<organism evidence="4 5">
    <name type="scientific">Candidatus Schekmanbacteria bacterium RBG_13_48_7</name>
    <dbReference type="NCBI Taxonomy" id="1817878"/>
    <lineage>
        <taxon>Bacteria</taxon>
        <taxon>Candidatus Schekmaniibacteriota</taxon>
    </lineage>
</organism>
<dbReference type="Proteomes" id="UP000179266">
    <property type="component" value="Unassembled WGS sequence"/>
</dbReference>
<dbReference type="Gene3D" id="3.40.50.300">
    <property type="entry name" value="P-loop containing nucleotide triphosphate hydrolases"/>
    <property type="match status" value="1"/>
</dbReference>
<dbReference type="PANTHER" id="PTHR32071">
    <property type="entry name" value="TRANSCRIPTIONAL REGULATORY PROTEIN"/>
    <property type="match status" value="1"/>
</dbReference>